<evidence type="ECO:0000256" key="7">
    <source>
        <dbReference type="ARBA" id="ARBA00023004"/>
    </source>
</evidence>
<dbReference type="SUPFAM" id="SSF46626">
    <property type="entry name" value="Cytochrome c"/>
    <property type="match status" value="2"/>
</dbReference>
<feature type="binding site" description="axial binding residue" evidence="9">
    <location>
        <position position="113"/>
    </location>
    <ligand>
        <name>heme c</name>
        <dbReference type="ChEBI" id="CHEBI:61717"/>
        <label>1</label>
    </ligand>
    <ligandPart>
        <name>Fe</name>
        <dbReference type="ChEBI" id="CHEBI:18248"/>
    </ligandPart>
</feature>
<evidence type="ECO:0000256" key="4">
    <source>
        <dbReference type="ARBA" id="ARBA00022729"/>
    </source>
</evidence>
<comment type="PTM">
    <text evidence="8">Binds 2 heme groups per subunit.</text>
</comment>
<keyword evidence="12" id="KW-0575">Peroxidase</keyword>
<comment type="caution">
    <text evidence="12">The sequence shown here is derived from an EMBL/GenBank/DDBJ whole genome shotgun (WGS) entry which is preliminary data.</text>
</comment>
<keyword evidence="3 9" id="KW-0479">Metal-binding</keyword>
<dbReference type="GO" id="GO:0046872">
    <property type="term" value="F:metal ion binding"/>
    <property type="evidence" value="ECO:0007669"/>
    <property type="project" value="UniProtKB-KW"/>
</dbReference>
<gene>
    <name evidence="12" type="ORF">ADS77_00645</name>
</gene>
<feature type="binding site" description="axial binding residue" evidence="9">
    <location>
        <position position="253"/>
    </location>
    <ligand>
        <name>heme c</name>
        <dbReference type="ChEBI" id="CHEBI:61717"/>
        <label>2</label>
    </ligand>
    <ligandPart>
        <name>Fe</name>
        <dbReference type="ChEBI" id="CHEBI:18248"/>
    </ligandPart>
</feature>
<proteinExistence type="predicted"/>
<feature type="signal peptide" evidence="10">
    <location>
        <begin position="1"/>
        <end position="21"/>
    </location>
</feature>
<dbReference type="AlphaFoldDB" id="A0A0N1EXP5"/>
<dbReference type="InterPro" id="IPR004852">
    <property type="entry name" value="Di-haem_cyt_c_peroxidsae"/>
</dbReference>
<keyword evidence="13" id="KW-1185">Reference proteome</keyword>
<protein>
    <submittedName>
        <fullName evidence="12">Cytochrome C peroxidase</fullName>
    </submittedName>
</protein>
<dbReference type="InterPro" id="IPR036909">
    <property type="entry name" value="Cyt_c-like_dom_sf"/>
</dbReference>
<feature type="chain" id="PRO_5005870702" evidence="10">
    <location>
        <begin position="22"/>
        <end position="383"/>
    </location>
</feature>
<comment type="cofactor">
    <cofactor evidence="8">
        <name>heme</name>
        <dbReference type="ChEBI" id="CHEBI:30413"/>
    </cofactor>
    <text evidence="8">Binds 2 heme groups.</text>
</comment>
<dbReference type="Proteomes" id="UP000037848">
    <property type="component" value="Unassembled WGS sequence"/>
</dbReference>
<keyword evidence="4 10" id="KW-0732">Signal</keyword>
<dbReference type="InterPro" id="IPR026259">
    <property type="entry name" value="MauG/Cytc_peroxidase"/>
</dbReference>
<evidence type="ECO:0000256" key="9">
    <source>
        <dbReference type="PIRSR" id="PIRSR000294-2"/>
    </source>
</evidence>
<dbReference type="PIRSF" id="PIRSF000294">
    <property type="entry name" value="Cytochrome-c_peroxidase"/>
    <property type="match status" value="1"/>
</dbReference>
<feature type="binding site" description="axial binding residue" evidence="9">
    <location>
        <position position="97"/>
    </location>
    <ligand>
        <name>heme c</name>
        <dbReference type="ChEBI" id="CHEBI:61717"/>
        <label>1</label>
    </ligand>
    <ligandPart>
        <name>Fe</name>
        <dbReference type="ChEBI" id="CHEBI:18248"/>
    </ligandPart>
</feature>
<dbReference type="GO" id="GO:0004130">
    <property type="term" value="F:cytochrome-c peroxidase activity"/>
    <property type="evidence" value="ECO:0007669"/>
    <property type="project" value="TreeGrafter"/>
</dbReference>
<accession>A0A0N1EXP5</accession>
<evidence type="ECO:0000256" key="1">
    <source>
        <dbReference type="ARBA" id="ARBA00004418"/>
    </source>
</evidence>
<dbReference type="InterPro" id="IPR051395">
    <property type="entry name" value="Cytochrome_c_Peroxidase/MauG"/>
</dbReference>
<feature type="domain" description="Cytochrome c" evidence="11">
    <location>
        <begin position="234"/>
        <end position="367"/>
    </location>
</feature>
<dbReference type="GO" id="GO:0020037">
    <property type="term" value="F:heme binding"/>
    <property type="evidence" value="ECO:0007669"/>
    <property type="project" value="InterPro"/>
</dbReference>
<evidence type="ECO:0000256" key="2">
    <source>
        <dbReference type="ARBA" id="ARBA00022617"/>
    </source>
</evidence>
<dbReference type="GO" id="GO:0042597">
    <property type="term" value="C:periplasmic space"/>
    <property type="evidence" value="ECO:0007669"/>
    <property type="project" value="UniProtKB-SubCell"/>
</dbReference>
<dbReference type="GO" id="GO:0009055">
    <property type="term" value="F:electron transfer activity"/>
    <property type="evidence" value="ECO:0007669"/>
    <property type="project" value="InterPro"/>
</dbReference>
<evidence type="ECO:0000256" key="8">
    <source>
        <dbReference type="PIRSR" id="PIRSR000294-1"/>
    </source>
</evidence>
<dbReference type="PROSITE" id="PS51007">
    <property type="entry name" value="CYTC"/>
    <property type="match status" value="1"/>
</dbReference>
<evidence type="ECO:0000256" key="3">
    <source>
        <dbReference type="ARBA" id="ARBA00022723"/>
    </source>
</evidence>
<dbReference type="Pfam" id="PF03150">
    <property type="entry name" value="CCP_MauG"/>
    <property type="match status" value="1"/>
</dbReference>
<comment type="subcellular location">
    <subcellularLocation>
        <location evidence="1">Periplasm</location>
    </subcellularLocation>
</comment>
<evidence type="ECO:0000259" key="11">
    <source>
        <dbReference type="PROSITE" id="PS51007"/>
    </source>
</evidence>
<feature type="binding site" description="covalent" evidence="8">
    <location>
        <position position="96"/>
    </location>
    <ligand>
        <name>heme c</name>
        <dbReference type="ChEBI" id="CHEBI:61717"/>
        <label>1</label>
    </ligand>
</feature>
<dbReference type="EMBL" id="LHPH01000001">
    <property type="protein sequence ID" value="KPH65476.1"/>
    <property type="molecule type" value="Genomic_DNA"/>
</dbReference>
<dbReference type="PATRIC" id="fig|187330.3.peg.135"/>
<evidence type="ECO:0000313" key="13">
    <source>
        <dbReference type="Proteomes" id="UP000037848"/>
    </source>
</evidence>
<feature type="binding site" description="covalent" evidence="8">
    <location>
        <position position="93"/>
    </location>
    <ligand>
        <name>heme c</name>
        <dbReference type="ChEBI" id="CHEBI:61717"/>
        <label>1</label>
    </ligand>
</feature>
<keyword evidence="6" id="KW-0560">Oxidoreductase</keyword>
<evidence type="ECO:0000313" key="12">
    <source>
        <dbReference type="EMBL" id="KPH65476.1"/>
    </source>
</evidence>
<feature type="binding site" description="covalent" evidence="8">
    <location>
        <position position="252"/>
    </location>
    <ligand>
        <name>heme c</name>
        <dbReference type="ChEBI" id="CHEBI:61717"/>
        <label>2</label>
    </ligand>
</feature>
<keyword evidence="7 9" id="KW-0408">Iron</keyword>
<dbReference type="OrthoDB" id="9805202at2"/>
<dbReference type="Gene3D" id="1.10.760.10">
    <property type="entry name" value="Cytochrome c-like domain"/>
    <property type="match status" value="2"/>
</dbReference>
<evidence type="ECO:0000256" key="10">
    <source>
        <dbReference type="SAM" id="SignalP"/>
    </source>
</evidence>
<keyword evidence="2 8" id="KW-0349">Heme</keyword>
<dbReference type="RefSeq" id="WP_054452347.1">
    <property type="nucleotide sequence ID" value="NZ_LHPH01000001.1"/>
</dbReference>
<dbReference type="PANTHER" id="PTHR30600:SF10">
    <property type="entry name" value="BLL6722 PROTEIN"/>
    <property type="match status" value="1"/>
</dbReference>
<sequence>MCKPAYLFLVVLISGAFNLSAQPINFESLREQYLQPSDKWPKPFLDPGIAHHEIGLLPAITFPESNPFSVAKMRLGEALFHDPILSSSKHIACASCHDRDLGWADGREVSFGHNRRFGKRNAPSIENAALWETLFWDGRASSLEQQALMPIQDSNEMNFRLFELGLRLNINAYYKSKFNEVFGKNIIEVSDVAKALATFQRTIRSRNADFDYFMHAITQEDPKKKDFYAKKLSDQALWGMHLFRTKARCMNCHSGALFSDNKFHNIGLTYYKREYEDLGLFNITGMPDDVGKFKTPSLRGVMNTKPWMHNGLFASMEGIINIYNAGGVRIPKDKNDVFFPETSPILQPLLLTTEEMKALEAFLNAITAHPARGPHFSFLSRSK</sequence>
<dbReference type="InterPro" id="IPR009056">
    <property type="entry name" value="Cyt_c-like_dom"/>
</dbReference>
<reference evidence="12 13" key="1">
    <citation type="submission" date="2015-08" db="EMBL/GenBank/DDBJ databases">
        <title>Draft Genome Sequence of Pseudoalteromonas porphyrae UCD-SED14.</title>
        <authorList>
            <person name="Coil D.A."/>
            <person name="Jospin G."/>
            <person name="Lee R.D."/>
            <person name="Eisen J.A."/>
        </authorList>
    </citation>
    <scope>NUCLEOTIDE SEQUENCE [LARGE SCALE GENOMIC DNA]</scope>
    <source>
        <strain evidence="12 13">UCD-SED14</strain>
    </source>
</reference>
<dbReference type="STRING" id="187330.AMS58_05740"/>
<dbReference type="PANTHER" id="PTHR30600">
    <property type="entry name" value="CYTOCHROME C PEROXIDASE-RELATED"/>
    <property type="match status" value="1"/>
</dbReference>
<evidence type="ECO:0000256" key="5">
    <source>
        <dbReference type="ARBA" id="ARBA00022764"/>
    </source>
</evidence>
<organism evidence="12 13">
    <name type="scientific">Pseudoalteromonas porphyrae</name>
    <dbReference type="NCBI Taxonomy" id="187330"/>
    <lineage>
        <taxon>Bacteria</taxon>
        <taxon>Pseudomonadati</taxon>
        <taxon>Pseudomonadota</taxon>
        <taxon>Gammaproteobacteria</taxon>
        <taxon>Alteromonadales</taxon>
        <taxon>Pseudoalteromonadaceae</taxon>
        <taxon>Pseudoalteromonas</taxon>
    </lineage>
</organism>
<feature type="binding site" description="covalent" evidence="8">
    <location>
        <position position="249"/>
    </location>
    <ligand>
        <name>heme c</name>
        <dbReference type="ChEBI" id="CHEBI:61717"/>
        <label>2</label>
    </ligand>
</feature>
<name>A0A0N1EXP5_9GAMM</name>
<evidence type="ECO:0000256" key="6">
    <source>
        <dbReference type="ARBA" id="ARBA00023002"/>
    </source>
</evidence>
<keyword evidence="5" id="KW-0574">Periplasm</keyword>